<protein>
    <recommendedName>
        <fullName evidence="4">Apicomplexan-conserved protein</fullName>
    </recommendedName>
</protein>
<dbReference type="InParanoid" id="C5KGX4"/>
<dbReference type="Proteomes" id="UP000007800">
    <property type="component" value="Unassembled WGS sequence"/>
</dbReference>
<dbReference type="AlphaFoldDB" id="C5KGX4"/>
<name>C5KGX4_PERM5</name>
<gene>
    <name evidence="2" type="ORF">Pmar_PMAR003288</name>
</gene>
<dbReference type="EMBL" id="GG673069">
    <property type="protein sequence ID" value="EER15836.1"/>
    <property type="molecule type" value="Genomic_DNA"/>
</dbReference>
<evidence type="ECO:0000256" key="1">
    <source>
        <dbReference type="SAM" id="MobiDB-lite"/>
    </source>
</evidence>
<reference evidence="2 3" key="1">
    <citation type="submission" date="2008-07" db="EMBL/GenBank/DDBJ databases">
        <authorList>
            <person name="El-Sayed N."/>
            <person name="Caler E."/>
            <person name="Inman J."/>
            <person name="Amedeo P."/>
            <person name="Hass B."/>
            <person name="Wortman J."/>
        </authorList>
    </citation>
    <scope>NUCLEOTIDE SEQUENCE [LARGE SCALE GENOMIC DNA]</scope>
    <source>
        <strain evidence="3">ATCC 50983 / TXsc</strain>
    </source>
</reference>
<dbReference type="RefSeq" id="XP_002784040.1">
    <property type="nucleotide sequence ID" value="XM_002783994.1"/>
</dbReference>
<dbReference type="OMA" id="MGACEDA"/>
<evidence type="ECO:0000313" key="3">
    <source>
        <dbReference type="Proteomes" id="UP000007800"/>
    </source>
</evidence>
<dbReference type="GeneID" id="9060596"/>
<accession>C5KGX4</accession>
<sequence length="246" mass="26760">MSVTTIPFPSYMGDSVVVDSPPVKMTLTRESTVPPANCCVFIEWDDVLFPTSSLLDGHVPPSDALTKDFTTTLSGLLTELILKCRNDGLFIVSANEPGHFASALRDHLPPDIANVIRRRFQTIFLPMGACEDALKDAVLGMGDPTAHVVLMSRRPAVLGTAKALSKCDPEGYIKCVRFSHSPSRGMLRPQLTSVLANLERIMTLRRHTTFVLCSKKSTAYQRSISADSTASTTDDDTSVQRSSSIA</sequence>
<evidence type="ECO:0000313" key="2">
    <source>
        <dbReference type="EMBL" id="EER15836.1"/>
    </source>
</evidence>
<proteinExistence type="predicted"/>
<evidence type="ECO:0008006" key="4">
    <source>
        <dbReference type="Google" id="ProtNLM"/>
    </source>
</evidence>
<organism evidence="3">
    <name type="scientific">Perkinsus marinus (strain ATCC 50983 / TXsc)</name>
    <dbReference type="NCBI Taxonomy" id="423536"/>
    <lineage>
        <taxon>Eukaryota</taxon>
        <taxon>Sar</taxon>
        <taxon>Alveolata</taxon>
        <taxon>Perkinsozoa</taxon>
        <taxon>Perkinsea</taxon>
        <taxon>Perkinsida</taxon>
        <taxon>Perkinsidae</taxon>
        <taxon>Perkinsus</taxon>
    </lineage>
</organism>
<keyword evidence="3" id="KW-1185">Reference proteome</keyword>
<feature type="region of interest" description="Disordered" evidence="1">
    <location>
        <begin position="224"/>
        <end position="246"/>
    </location>
</feature>
<dbReference type="OrthoDB" id="441087at2759"/>